<accession>A0A7R9QRC4</accession>
<dbReference type="EMBL" id="OC922012">
    <property type="protein sequence ID" value="CAD7653864.1"/>
    <property type="molecule type" value="Genomic_DNA"/>
</dbReference>
<evidence type="ECO:0000256" key="2">
    <source>
        <dbReference type="ARBA" id="ARBA00023125"/>
    </source>
</evidence>
<dbReference type="InterPro" id="IPR050848">
    <property type="entry name" value="Homeobox_TF"/>
</dbReference>
<protein>
    <recommendedName>
        <fullName evidence="8">Homeobox domain-containing protein</fullName>
    </recommendedName>
</protein>
<evidence type="ECO:0000256" key="7">
    <source>
        <dbReference type="SAM" id="MobiDB-lite"/>
    </source>
</evidence>
<evidence type="ECO:0000256" key="1">
    <source>
        <dbReference type="ARBA" id="ARBA00004123"/>
    </source>
</evidence>
<dbReference type="PANTHER" id="PTHR24333">
    <property type="entry name" value="HOMEO BOX HB9 LIKE A-RELATED"/>
    <property type="match status" value="1"/>
</dbReference>
<evidence type="ECO:0000256" key="5">
    <source>
        <dbReference type="PROSITE-ProRule" id="PRU00108"/>
    </source>
</evidence>
<feature type="non-terminal residue" evidence="9">
    <location>
        <position position="1"/>
    </location>
</feature>
<feature type="region of interest" description="Disordered" evidence="7">
    <location>
        <begin position="1"/>
        <end position="64"/>
    </location>
</feature>
<evidence type="ECO:0000256" key="3">
    <source>
        <dbReference type="ARBA" id="ARBA00023155"/>
    </source>
</evidence>
<keyword evidence="10" id="KW-1185">Reference proteome</keyword>
<evidence type="ECO:0000313" key="10">
    <source>
        <dbReference type="Proteomes" id="UP000728032"/>
    </source>
</evidence>
<feature type="domain" description="Homeobox" evidence="8">
    <location>
        <begin position="57"/>
        <end position="117"/>
    </location>
</feature>
<dbReference type="Proteomes" id="UP000728032">
    <property type="component" value="Unassembled WGS sequence"/>
</dbReference>
<feature type="compositionally biased region" description="Polar residues" evidence="7">
    <location>
        <begin position="39"/>
        <end position="53"/>
    </location>
</feature>
<dbReference type="InterPro" id="IPR020479">
    <property type="entry name" value="HD_metazoa"/>
</dbReference>
<name>A0A7R9QRC4_9ACAR</name>
<dbReference type="PROSITE" id="PS00027">
    <property type="entry name" value="HOMEOBOX_1"/>
    <property type="match status" value="1"/>
</dbReference>
<dbReference type="PANTHER" id="PTHR24333:SF5">
    <property type="entry name" value="VENT HOMEOBOX"/>
    <property type="match status" value="1"/>
</dbReference>
<dbReference type="InterPro" id="IPR017970">
    <property type="entry name" value="Homeobox_CS"/>
</dbReference>
<dbReference type="InterPro" id="IPR009057">
    <property type="entry name" value="Homeodomain-like_sf"/>
</dbReference>
<keyword evidence="2 5" id="KW-0238">DNA-binding</keyword>
<reference evidence="9" key="1">
    <citation type="submission" date="2020-11" db="EMBL/GenBank/DDBJ databases">
        <authorList>
            <person name="Tran Van P."/>
        </authorList>
    </citation>
    <scope>NUCLEOTIDE SEQUENCE</scope>
</reference>
<dbReference type="PRINTS" id="PR00024">
    <property type="entry name" value="HOMEOBOX"/>
</dbReference>
<evidence type="ECO:0000313" key="9">
    <source>
        <dbReference type="EMBL" id="CAD7653864.1"/>
    </source>
</evidence>
<dbReference type="OrthoDB" id="6159439at2759"/>
<dbReference type="SMART" id="SM00389">
    <property type="entry name" value="HOX"/>
    <property type="match status" value="1"/>
</dbReference>
<feature type="compositionally biased region" description="Basic residues" evidence="7">
    <location>
        <begin position="54"/>
        <end position="64"/>
    </location>
</feature>
<feature type="compositionally biased region" description="Acidic residues" evidence="7">
    <location>
        <begin position="20"/>
        <end position="30"/>
    </location>
</feature>
<sequence>TVGPQEDEEDSEPNIRSDNEDVDDEDGEDKDESRDETTFHSNGTQGNGESSKTNRQKKPRRRRTAFTQVQLNYLERKFRLQKYLSVSDRGQVALTLNLTETQIKTWYQNRRTKWKRQNNQRLDELRSKVMDGSQESDTSPLMFAPPMCPPQSQPTLSPHPNPNPYPNPYNYFNFNPVLALSGTDALMRTVFTVPTHRLHHN</sequence>
<feature type="DNA-binding region" description="Homeobox" evidence="5">
    <location>
        <begin position="59"/>
        <end position="118"/>
    </location>
</feature>
<dbReference type="CDD" id="cd00086">
    <property type="entry name" value="homeodomain"/>
    <property type="match status" value="1"/>
</dbReference>
<gene>
    <name evidence="9" type="ORF">ONB1V03_LOCUS10517</name>
</gene>
<dbReference type="GO" id="GO:0005634">
    <property type="term" value="C:nucleus"/>
    <property type="evidence" value="ECO:0007669"/>
    <property type="project" value="UniProtKB-SubCell"/>
</dbReference>
<dbReference type="GO" id="GO:0000981">
    <property type="term" value="F:DNA-binding transcription factor activity, RNA polymerase II-specific"/>
    <property type="evidence" value="ECO:0007669"/>
    <property type="project" value="InterPro"/>
</dbReference>
<dbReference type="Gene3D" id="1.10.10.60">
    <property type="entry name" value="Homeodomain-like"/>
    <property type="match status" value="1"/>
</dbReference>
<evidence type="ECO:0000259" key="8">
    <source>
        <dbReference type="PROSITE" id="PS50071"/>
    </source>
</evidence>
<organism evidence="9">
    <name type="scientific">Oppiella nova</name>
    <dbReference type="NCBI Taxonomy" id="334625"/>
    <lineage>
        <taxon>Eukaryota</taxon>
        <taxon>Metazoa</taxon>
        <taxon>Ecdysozoa</taxon>
        <taxon>Arthropoda</taxon>
        <taxon>Chelicerata</taxon>
        <taxon>Arachnida</taxon>
        <taxon>Acari</taxon>
        <taxon>Acariformes</taxon>
        <taxon>Sarcoptiformes</taxon>
        <taxon>Oribatida</taxon>
        <taxon>Brachypylina</taxon>
        <taxon>Oppioidea</taxon>
        <taxon>Oppiidae</taxon>
        <taxon>Oppiella</taxon>
    </lineage>
</organism>
<dbReference type="SUPFAM" id="SSF46689">
    <property type="entry name" value="Homeodomain-like"/>
    <property type="match status" value="1"/>
</dbReference>
<dbReference type="PROSITE" id="PS50071">
    <property type="entry name" value="HOMEOBOX_2"/>
    <property type="match status" value="1"/>
</dbReference>
<dbReference type="GO" id="GO:0003677">
    <property type="term" value="F:DNA binding"/>
    <property type="evidence" value="ECO:0007669"/>
    <property type="project" value="UniProtKB-UniRule"/>
</dbReference>
<dbReference type="AlphaFoldDB" id="A0A7R9QRC4"/>
<keyword evidence="3 5" id="KW-0371">Homeobox</keyword>
<dbReference type="Pfam" id="PF00046">
    <property type="entry name" value="Homeodomain"/>
    <property type="match status" value="1"/>
</dbReference>
<dbReference type="InterPro" id="IPR001356">
    <property type="entry name" value="HD"/>
</dbReference>
<feature type="compositionally biased region" description="Acidic residues" evidence="7">
    <location>
        <begin position="1"/>
        <end position="12"/>
    </location>
</feature>
<keyword evidence="4 5" id="KW-0539">Nucleus</keyword>
<proteinExistence type="predicted"/>
<evidence type="ECO:0000256" key="6">
    <source>
        <dbReference type="RuleBase" id="RU000682"/>
    </source>
</evidence>
<comment type="subcellular location">
    <subcellularLocation>
        <location evidence="1 5 6">Nucleus</location>
    </subcellularLocation>
</comment>
<evidence type="ECO:0000256" key="4">
    <source>
        <dbReference type="ARBA" id="ARBA00023242"/>
    </source>
</evidence>
<dbReference type="EMBL" id="CAJPVJ010007187">
    <property type="protein sequence ID" value="CAG2171051.1"/>
    <property type="molecule type" value="Genomic_DNA"/>
</dbReference>